<dbReference type="InterPro" id="IPR010666">
    <property type="entry name" value="Znf_GRF"/>
</dbReference>
<feature type="domain" description="Fe2OG dioxygenase" evidence="7">
    <location>
        <begin position="211"/>
        <end position="320"/>
    </location>
</feature>
<proteinExistence type="predicted"/>
<dbReference type="GO" id="GO:0043130">
    <property type="term" value="F:ubiquitin binding"/>
    <property type="evidence" value="ECO:0007669"/>
    <property type="project" value="InterPro"/>
</dbReference>
<dbReference type="InterPro" id="IPR005123">
    <property type="entry name" value="Oxoglu/Fe-dep_dioxygenase_dom"/>
</dbReference>
<keyword evidence="2 5" id="KW-0863">Zinc-finger</keyword>
<dbReference type="GO" id="GO:0051213">
    <property type="term" value="F:dioxygenase activity"/>
    <property type="evidence" value="ECO:0007669"/>
    <property type="project" value="InterPro"/>
</dbReference>
<evidence type="ECO:0000259" key="8">
    <source>
        <dbReference type="PROSITE" id="PS51999"/>
    </source>
</evidence>
<gene>
    <name evidence="9" type="ORF">KUCA_T00002791001</name>
</gene>
<dbReference type="EMBL" id="HG793127">
    <property type="protein sequence ID" value="CDK26817.1"/>
    <property type="molecule type" value="Genomic_DNA"/>
</dbReference>
<keyword evidence="1" id="KW-0479">Metal-binding</keyword>
<dbReference type="PANTHER" id="PTHR31212">
    <property type="entry name" value="ALPHA-KETOGLUTARATE-DEPENDENT DIOXYGENASE ALKB HOMOLOG 3"/>
    <property type="match status" value="1"/>
</dbReference>
<feature type="domain" description="CUE" evidence="6">
    <location>
        <begin position="2"/>
        <end position="44"/>
    </location>
</feature>
<evidence type="ECO:0000256" key="1">
    <source>
        <dbReference type="ARBA" id="ARBA00022723"/>
    </source>
</evidence>
<dbReference type="AlphaFoldDB" id="W6MP16"/>
<dbReference type="SUPFAM" id="SSF51197">
    <property type="entry name" value="Clavaminate synthase-like"/>
    <property type="match status" value="1"/>
</dbReference>
<evidence type="ECO:0000256" key="4">
    <source>
        <dbReference type="ARBA" id="ARBA00022833"/>
    </source>
</evidence>
<evidence type="ECO:0000313" key="10">
    <source>
        <dbReference type="Proteomes" id="UP000019384"/>
    </source>
</evidence>
<dbReference type="Gene3D" id="2.60.120.590">
    <property type="entry name" value="Alpha-ketoglutarate-dependent dioxygenase AlkB-like"/>
    <property type="match status" value="1"/>
</dbReference>
<name>W6MP16_9ASCO</name>
<evidence type="ECO:0000256" key="2">
    <source>
        <dbReference type="ARBA" id="ARBA00022771"/>
    </source>
</evidence>
<evidence type="ECO:0000256" key="5">
    <source>
        <dbReference type="PROSITE-ProRule" id="PRU01343"/>
    </source>
</evidence>
<keyword evidence="10" id="KW-1185">Reference proteome</keyword>
<dbReference type="GeneID" id="34520202"/>
<keyword evidence="4" id="KW-0862">Zinc</keyword>
<dbReference type="STRING" id="1382522.W6MP16"/>
<evidence type="ECO:0000259" key="7">
    <source>
        <dbReference type="PROSITE" id="PS51471"/>
    </source>
</evidence>
<protein>
    <recommendedName>
        <fullName evidence="11">Fe2OG dioxygenase domain-containing protein</fullName>
    </recommendedName>
</protein>
<reference evidence="9" key="1">
    <citation type="submission" date="2013-12" db="EMBL/GenBank/DDBJ databases">
        <authorList>
            <person name="Genoscope - CEA"/>
        </authorList>
    </citation>
    <scope>NUCLEOTIDE SEQUENCE</scope>
    <source>
        <strain evidence="9">CBS 1993</strain>
    </source>
</reference>
<keyword evidence="3" id="KW-0833">Ubl conjugation pathway</keyword>
<evidence type="ECO:0000256" key="3">
    <source>
        <dbReference type="ARBA" id="ARBA00022786"/>
    </source>
</evidence>
<accession>W6MP16</accession>
<dbReference type="PROSITE" id="PS51471">
    <property type="entry name" value="FE2OG_OXY"/>
    <property type="match status" value="1"/>
</dbReference>
<dbReference type="PANTHER" id="PTHR31212:SF4">
    <property type="entry name" value="ALPHA-KETOGLUTARATE-DEPENDENT DIOXYGENASE ALKB HOMOLOG 3"/>
    <property type="match status" value="1"/>
</dbReference>
<dbReference type="Pfam" id="PF13532">
    <property type="entry name" value="2OG-FeII_Oxy_2"/>
    <property type="match status" value="1"/>
</dbReference>
<dbReference type="PROSITE" id="PS51999">
    <property type="entry name" value="ZF_GRF"/>
    <property type="match status" value="1"/>
</dbReference>
<dbReference type="InterPro" id="IPR027450">
    <property type="entry name" value="AlkB-like"/>
</dbReference>
<dbReference type="HOGENOM" id="CLU_026011_0_0_1"/>
<dbReference type="OrthoDB" id="545910at2759"/>
<dbReference type="InterPro" id="IPR037151">
    <property type="entry name" value="AlkB-like_sf"/>
</dbReference>
<dbReference type="CDD" id="cd14279">
    <property type="entry name" value="CUE"/>
    <property type="match status" value="1"/>
</dbReference>
<reference evidence="9" key="2">
    <citation type="submission" date="2014-02" db="EMBL/GenBank/DDBJ databases">
        <title>Complete DNA sequence of /Kuraishia capsulata/ illustrates novel genomic features among budding yeasts (/Saccharomycotina/).</title>
        <authorList>
            <person name="Morales L."/>
            <person name="Noel B."/>
            <person name="Porcel B."/>
            <person name="Marcet-Houben M."/>
            <person name="Hullo M-F."/>
            <person name="Sacerdot C."/>
            <person name="Tekaia F."/>
            <person name="Leh-Louis V."/>
            <person name="Despons L."/>
            <person name="Khanna V."/>
            <person name="Aury J-M."/>
            <person name="Barbe V."/>
            <person name="Couloux A."/>
            <person name="Labadie K."/>
            <person name="Pelletier E."/>
            <person name="Souciet J-L."/>
            <person name="Boekhout T."/>
            <person name="Gabaldon T."/>
            <person name="Wincker P."/>
            <person name="Dujon B."/>
        </authorList>
    </citation>
    <scope>NUCLEOTIDE SEQUENCE</scope>
    <source>
        <strain evidence="9">CBS 1993</strain>
    </source>
</reference>
<evidence type="ECO:0000259" key="6">
    <source>
        <dbReference type="PROSITE" id="PS51140"/>
    </source>
</evidence>
<dbReference type="RefSeq" id="XP_022458814.1">
    <property type="nucleotide sequence ID" value="XM_022603072.1"/>
</dbReference>
<dbReference type="GO" id="GO:0008270">
    <property type="term" value="F:zinc ion binding"/>
    <property type="evidence" value="ECO:0007669"/>
    <property type="project" value="UniProtKB-KW"/>
</dbReference>
<evidence type="ECO:0008006" key="11">
    <source>
        <dbReference type="Google" id="ProtNLM"/>
    </source>
</evidence>
<dbReference type="Proteomes" id="UP000019384">
    <property type="component" value="Unassembled WGS sequence"/>
</dbReference>
<dbReference type="InterPro" id="IPR003892">
    <property type="entry name" value="CUE"/>
</dbReference>
<dbReference type="PROSITE" id="PS51140">
    <property type="entry name" value="CUE"/>
    <property type="match status" value="1"/>
</dbReference>
<organism evidence="9 10">
    <name type="scientific">Kuraishia capsulata CBS 1993</name>
    <dbReference type="NCBI Taxonomy" id="1382522"/>
    <lineage>
        <taxon>Eukaryota</taxon>
        <taxon>Fungi</taxon>
        <taxon>Dikarya</taxon>
        <taxon>Ascomycota</taxon>
        <taxon>Saccharomycotina</taxon>
        <taxon>Pichiomycetes</taxon>
        <taxon>Pichiales</taxon>
        <taxon>Pichiaceae</taxon>
        <taxon>Kuraishia</taxon>
    </lineage>
</organism>
<dbReference type="GO" id="GO:0006307">
    <property type="term" value="P:DNA alkylation repair"/>
    <property type="evidence" value="ECO:0007669"/>
    <property type="project" value="InterPro"/>
</dbReference>
<evidence type="ECO:0000313" key="9">
    <source>
        <dbReference type="EMBL" id="CDK26817.1"/>
    </source>
</evidence>
<feature type="domain" description="GRF-type" evidence="8">
    <location>
        <begin position="330"/>
        <end position="374"/>
    </location>
</feature>
<dbReference type="InterPro" id="IPR032854">
    <property type="entry name" value="ALKBH3"/>
</dbReference>
<sequence length="410" mass="46271">MATETKLKYLEDIFSSVGRDVLLEILISCDGSVEQTESLLSEQFPVDTKRKAKSAAVSGHQKKSKYQRSISQLIDSNSLPTKVESTSKKMRLFTKEEIEASVPYVTFKRDFLPAEVANSLLEELLSKQDIFTPNTFFIAGNKCVANHKTKVFTASDDDERLQYDVELSGGKLDMGSFGDSMRIVQCLVEDEVEALSQSREKHDFQPKTKWTGDIVVANLFCEKSSNLDWHSDRLTKIGPLPVIASISVGATRDFRIRKIHPFNKNPNPIISIPLPHNTLLVMHAGFQEEYKHSVAPSSGPIEGHPISGQKRFSLTYRQYHPGLVDCAPTCSKCGSAMLLRRMYKKVENRGKYYWSCMGSYANKECKGFYWANFRNLDTPNSKVYTTEESECSEWIADDDTAKAAYLMTRS</sequence>